<gene>
    <name evidence="7" type="primary">recO</name>
    <name evidence="9" type="ORF">A3A79_05160</name>
</gene>
<keyword evidence="3 7" id="KW-0227">DNA damage</keyword>
<name>A0A1F6AIJ2_9BACT</name>
<reference evidence="9 10" key="1">
    <citation type="journal article" date="2016" name="Nat. Commun.">
        <title>Thousands of microbial genomes shed light on interconnected biogeochemical processes in an aquifer system.</title>
        <authorList>
            <person name="Anantharaman K."/>
            <person name="Brown C.T."/>
            <person name="Hug L.A."/>
            <person name="Sharon I."/>
            <person name="Castelle C.J."/>
            <person name="Probst A.J."/>
            <person name="Thomas B.C."/>
            <person name="Singh A."/>
            <person name="Wilkins M.J."/>
            <person name="Karaoz U."/>
            <person name="Brodie E.L."/>
            <person name="Williams K.H."/>
            <person name="Hubbard S.S."/>
            <person name="Banfield J.F."/>
        </authorList>
    </citation>
    <scope>NUCLEOTIDE SEQUENCE [LARGE SCALE GENOMIC DNA]</scope>
</reference>
<sequence>MSVPRVYKADAIILKRRNFGETDRILTVFTKQYGKLRLIAKGIRRVTSRRAPHLEVFTRVNVLIYRGASLDSLSEVMPVEIYKNIRTDLGRVSIAYLYCELIDALLPEKQEHRDIFDLFVNSLHTLNGKNASDTYQNSRQFALELLWRLGFLPRSKTLKGDTLKSFIESITEKRLRTPPFARHIASW</sequence>
<dbReference type="PANTHER" id="PTHR33991">
    <property type="entry name" value="DNA REPAIR PROTEIN RECO"/>
    <property type="match status" value="1"/>
</dbReference>
<keyword evidence="4 7" id="KW-0233">DNA recombination</keyword>
<dbReference type="Proteomes" id="UP000178759">
    <property type="component" value="Unassembled WGS sequence"/>
</dbReference>
<dbReference type="InterPro" id="IPR037278">
    <property type="entry name" value="ARFGAP/RecO"/>
</dbReference>
<dbReference type="InterPro" id="IPR003717">
    <property type="entry name" value="RecO"/>
</dbReference>
<evidence type="ECO:0000256" key="7">
    <source>
        <dbReference type="HAMAP-Rule" id="MF_00201"/>
    </source>
</evidence>
<evidence type="ECO:0000313" key="10">
    <source>
        <dbReference type="Proteomes" id="UP000178759"/>
    </source>
</evidence>
<accession>A0A1F6AIJ2</accession>
<dbReference type="Gene3D" id="2.40.50.140">
    <property type="entry name" value="Nucleic acid-binding proteins"/>
    <property type="match status" value="1"/>
</dbReference>
<evidence type="ECO:0000256" key="1">
    <source>
        <dbReference type="ARBA" id="ARBA00007452"/>
    </source>
</evidence>
<dbReference type="GO" id="GO:0006302">
    <property type="term" value="P:double-strand break repair"/>
    <property type="evidence" value="ECO:0007669"/>
    <property type="project" value="TreeGrafter"/>
</dbReference>
<dbReference type="Pfam" id="PF02565">
    <property type="entry name" value="RecO_C"/>
    <property type="match status" value="1"/>
</dbReference>
<dbReference type="InterPro" id="IPR012340">
    <property type="entry name" value="NA-bd_OB-fold"/>
</dbReference>
<evidence type="ECO:0000259" key="8">
    <source>
        <dbReference type="Pfam" id="PF11967"/>
    </source>
</evidence>
<evidence type="ECO:0000256" key="2">
    <source>
        <dbReference type="ARBA" id="ARBA00021310"/>
    </source>
</evidence>
<organism evidence="9 10">
    <name type="scientific">Candidatus Gottesmanbacteria bacterium RIFCSPLOWO2_01_FULL_43_11b</name>
    <dbReference type="NCBI Taxonomy" id="1798392"/>
    <lineage>
        <taxon>Bacteria</taxon>
        <taxon>Candidatus Gottesmaniibacteriota</taxon>
    </lineage>
</organism>
<protein>
    <recommendedName>
        <fullName evidence="2 7">DNA repair protein RecO</fullName>
    </recommendedName>
    <alternativeName>
        <fullName evidence="6 7">Recombination protein O</fullName>
    </alternativeName>
</protein>
<dbReference type="InterPro" id="IPR042242">
    <property type="entry name" value="RecO_C"/>
</dbReference>
<proteinExistence type="inferred from homology"/>
<dbReference type="STRING" id="1798392.A3A79_05160"/>
<dbReference type="Pfam" id="PF11967">
    <property type="entry name" value="RecO_N"/>
    <property type="match status" value="1"/>
</dbReference>
<comment type="function">
    <text evidence="7">Involved in DNA repair and RecF pathway recombination.</text>
</comment>
<evidence type="ECO:0000313" key="9">
    <source>
        <dbReference type="EMBL" id="OGG24544.1"/>
    </source>
</evidence>
<feature type="domain" description="DNA replication/recombination mediator RecO N-terminal" evidence="8">
    <location>
        <begin position="6"/>
        <end position="82"/>
    </location>
</feature>
<dbReference type="PANTHER" id="PTHR33991:SF1">
    <property type="entry name" value="DNA REPAIR PROTEIN RECO"/>
    <property type="match status" value="1"/>
</dbReference>
<comment type="caution">
    <text evidence="9">The sequence shown here is derived from an EMBL/GenBank/DDBJ whole genome shotgun (WGS) entry which is preliminary data.</text>
</comment>
<evidence type="ECO:0000256" key="6">
    <source>
        <dbReference type="ARBA" id="ARBA00033409"/>
    </source>
</evidence>
<comment type="similarity">
    <text evidence="1 7">Belongs to the RecO family.</text>
</comment>
<dbReference type="Gene3D" id="1.20.1440.120">
    <property type="entry name" value="Recombination protein O, C-terminal domain"/>
    <property type="match status" value="1"/>
</dbReference>
<dbReference type="NCBIfam" id="TIGR00613">
    <property type="entry name" value="reco"/>
    <property type="match status" value="1"/>
</dbReference>
<keyword evidence="5 7" id="KW-0234">DNA repair</keyword>
<dbReference type="AlphaFoldDB" id="A0A1F6AIJ2"/>
<evidence type="ECO:0000256" key="4">
    <source>
        <dbReference type="ARBA" id="ARBA00023172"/>
    </source>
</evidence>
<dbReference type="SUPFAM" id="SSF50249">
    <property type="entry name" value="Nucleic acid-binding proteins"/>
    <property type="match status" value="1"/>
</dbReference>
<dbReference type="GO" id="GO:0006310">
    <property type="term" value="P:DNA recombination"/>
    <property type="evidence" value="ECO:0007669"/>
    <property type="project" value="UniProtKB-UniRule"/>
</dbReference>
<dbReference type="InterPro" id="IPR022572">
    <property type="entry name" value="DNA_rep/recomb_RecO_N"/>
</dbReference>
<dbReference type="SUPFAM" id="SSF57863">
    <property type="entry name" value="ArfGap/RecO-like zinc finger"/>
    <property type="match status" value="1"/>
</dbReference>
<dbReference type="EMBL" id="MFJV01000001">
    <property type="protein sequence ID" value="OGG24544.1"/>
    <property type="molecule type" value="Genomic_DNA"/>
</dbReference>
<evidence type="ECO:0000256" key="5">
    <source>
        <dbReference type="ARBA" id="ARBA00023204"/>
    </source>
</evidence>
<dbReference type="GO" id="GO:0043590">
    <property type="term" value="C:bacterial nucleoid"/>
    <property type="evidence" value="ECO:0007669"/>
    <property type="project" value="TreeGrafter"/>
</dbReference>
<dbReference type="HAMAP" id="MF_00201">
    <property type="entry name" value="RecO"/>
    <property type="match status" value="1"/>
</dbReference>
<evidence type="ECO:0000256" key="3">
    <source>
        <dbReference type="ARBA" id="ARBA00022763"/>
    </source>
</evidence>